<dbReference type="EMBL" id="JQIF01000110">
    <property type="protein sequence ID" value="KGJ51473.1"/>
    <property type="molecule type" value="Genomic_DNA"/>
</dbReference>
<proteinExistence type="predicted"/>
<gene>
    <name evidence="2" type="ORF">CIAN88_20120</name>
</gene>
<name>A0A099I3M9_CLOIN</name>
<dbReference type="Proteomes" id="UP000030008">
    <property type="component" value="Unassembled WGS sequence"/>
</dbReference>
<accession>A0A099I3M9</accession>
<sequence length="531" mass="59944">MIQILNARILTMKDRQTASCMCIEQGSIVYIGDHIPEEYKAADCVDMGGRVIIPGIIDAHSHLVSCANTFRQADLSNARSFADIQHILTDFIQQHHLKEQDWVSGVGYDHTLLKERRHPDADVLKAVGRRPIVITHASSHMGVASYTAMQLANIPPDAPDPDGGRYGRNTDGMLNGYMEENAFTSFLHHVPMPSMEEMMRLLEDALQLYASYGITTIQDGMMNAAVYAILKEAAARNILKQDVVGYVGIRDSEALRKESKPKGVQYHKHFRIGGYKMFLDGSPQGRTAWMQTPYQGDSSYYGYGTMSDEEVAACIRKSLLEHQQLLAHCNGDAAAEQYLTQFEKVVRELDAKDTLRPVMIHAQLVQKEQLERMKPLQMIPSFFAAHVWHWGDVHIENFGVQRASLISPLRDALQLGLVFTLHTDTPVIAPNLMESVWCAAVRRTKNGVLLGEKERIDVYEALRAITQYAAWQYHEEDQKGTLEAGKLADFAVLDQNPLEIPVEEIRNIQVLETWKEGTCMYKRQMQESQNI</sequence>
<dbReference type="InterPro" id="IPR011059">
    <property type="entry name" value="Metal-dep_hydrolase_composite"/>
</dbReference>
<dbReference type="Gene3D" id="3.20.20.140">
    <property type="entry name" value="Metal-dependent hydrolases"/>
    <property type="match status" value="1"/>
</dbReference>
<comment type="caution">
    <text evidence="2">The sequence shown here is derived from an EMBL/GenBank/DDBJ whole genome shotgun (WGS) entry which is preliminary data.</text>
</comment>
<feature type="domain" description="Amidohydrolase 3" evidence="1">
    <location>
        <begin position="45"/>
        <end position="521"/>
    </location>
</feature>
<dbReference type="AlphaFoldDB" id="A0A099I3M9"/>
<organism evidence="2 3">
    <name type="scientific">Clostridium innocuum</name>
    <dbReference type="NCBI Taxonomy" id="1522"/>
    <lineage>
        <taxon>Bacteria</taxon>
        <taxon>Bacillati</taxon>
        <taxon>Bacillota</taxon>
        <taxon>Clostridia</taxon>
        <taxon>Eubacteriales</taxon>
        <taxon>Clostridiaceae</taxon>
        <taxon>Clostridium</taxon>
    </lineage>
</organism>
<dbReference type="RefSeq" id="WP_044907761.1">
    <property type="nucleotide sequence ID" value="NZ_JQIF01000110.1"/>
</dbReference>
<evidence type="ECO:0000259" key="1">
    <source>
        <dbReference type="Pfam" id="PF07969"/>
    </source>
</evidence>
<dbReference type="Gene3D" id="2.30.40.10">
    <property type="entry name" value="Urease, subunit C, domain 1"/>
    <property type="match status" value="1"/>
</dbReference>
<dbReference type="InterPro" id="IPR032466">
    <property type="entry name" value="Metal_Hydrolase"/>
</dbReference>
<dbReference type="SUPFAM" id="SSF51338">
    <property type="entry name" value="Composite domain of metallo-dependent hydrolases"/>
    <property type="match status" value="1"/>
</dbReference>
<evidence type="ECO:0000313" key="2">
    <source>
        <dbReference type="EMBL" id="KGJ51473.1"/>
    </source>
</evidence>
<dbReference type="InterPro" id="IPR013108">
    <property type="entry name" value="Amidohydro_3"/>
</dbReference>
<dbReference type="SUPFAM" id="SSF51556">
    <property type="entry name" value="Metallo-dependent hydrolases"/>
    <property type="match status" value="1"/>
</dbReference>
<dbReference type="PANTHER" id="PTHR22642">
    <property type="entry name" value="IMIDAZOLONEPROPIONASE"/>
    <property type="match status" value="1"/>
</dbReference>
<keyword evidence="2" id="KW-0378">Hydrolase</keyword>
<dbReference type="Gene3D" id="3.10.310.70">
    <property type="match status" value="1"/>
</dbReference>
<reference evidence="2 3" key="1">
    <citation type="submission" date="2014-08" db="EMBL/GenBank/DDBJ databases">
        <title>Clostridium innocuum, an unnegligible vancomycin-resistant pathogen causing extra-intestinal infections.</title>
        <authorList>
            <person name="Feng Y."/>
            <person name="Chiu C.-H."/>
        </authorList>
    </citation>
    <scope>NUCLEOTIDE SEQUENCE [LARGE SCALE GENOMIC DNA]</scope>
    <source>
        <strain evidence="2 3">AN88</strain>
    </source>
</reference>
<dbReference type="CDD" id="cd01300">
    <property type="entry name" value="YtcJ_like"/>
    <property type="match status" value="1"/>
</dbReference>
<dbReference type="PANTHER" id="PTHR22642:SF2">
    <property type="entry name" value="PROTEIN LONG AFTER FAR-RED 3"/>
    <property type="match status" value="1"/>
</dbReference>
<evidence type="ECO:0000313" key="3">
    <source>
        <dbReference type="Proteomes" id="UP000030008"/>
    </source>
</evidence>
<dbReference type="Pfam" id="PF07969">
    <property type="entry name" value="Amidohydro_3"/>
    <property type="match status" value="1"/>
</dbReference>
<dbReference type="GO" id="GO:0016810">
    <property type="term" value="F:hydrolase activity, acting on carbon-nitrogen (but not peptide) bonds"/>
    <property type="evidence" value="ECO:0007669"/>
    <property type="project" value="InterPro"/>
</dbReference>
<protein>
    <submittedName>
        <fullName evidence="2">Amidohydrolase</fullName>
    </submittedName>
</protein>
<dbReference type="InterPro" id="IPR033932">
    <property type="entry name" value="YtcJ-like"/>
</dbReference>